<dbReference type="EMBL" id="QXTE01000006">
    <property type="protein sequence ID" value="TFK15045.1"/>
    <property type="molecule type" value="Genomic_DNA"/>
</dbReference>
<feature type="region of interest" description="Disordered" evidence="1">
    <location>
        <begin position="115"/>
        <end position="134"/>
    </location>
</feature>
<proteinExistence type="predicted"/>
<accession>A0A4D9F0C4</accession>
<dbReference type="AlphaFoldDB" id="A0A4D9F0C4"/>
<dbReference type="GO" id="GO:0016301">
    <property type="term" value="F:kinase activity"/>
    <property type="evidence" value="ECO:0007669"/>
    <property type="project" value="UniProtKB-KW"/>
</dbReference>
<comment type="caution">
    <text evidence="2">The sequence shown here is derived from an EMBL/GenBank/DDBJ whole genome shotgun (WGS) entry which is preliminary data.</text>
</comment>
<sequence length="134" mass="14294">MALNQSTPSSRLKHPRSSLQACTKHTRASGMSQIWQSIIMTMSCELPRDLLQWGLHEPHGLGTPALALCTSYFIKVRCTARQTAGLLSDVCWDGGGKGEGRGLLQTTALSPMDVSSAAGNSVAEDEAPKITPTL</sequence>
<evidence type="ECO:0000313" key="3">
    <source>
        <dbReference type="Proteomes" id="UP000297703"/>
    </source>
</evidence>
<keyword evidence="2" id="KW-0418">Kinase</keyword>
<gene>
    <name evidence="2" type="ORF">DR999_PMT01324</name>
</gene>
<dbReference type="Proteomes" id="UP000297703">
    <property type="component" value="Unassembled WGS sequence"/>
</dbReference>
<evidence type="ECO:0000256" key="1">
    <source>
        <dbReference type="SAM" id="MobiDB-lite"/>
    </source>
</evidence>
<keyword evidence="3" id="KW-1185">Reference proteome</keyword>
<organism evidence="2 3">
    <name type="scientific">Platysternon megacephalum</name>
    <name type="common">big-headed turtle</name>
    <dbReference type="NCBI Taxonomy" id="55544"/>
    <lineage>
        <taxon>Eukaryota</taxon>
        <taxon>Metazoa</taxon>
        <taxon>Chordata</taxon>
        <taxon>Craniata</taxon>
        <taxon>Vertebrata</taxon>
        <taxon>Euteleostomi</taxon>
        <taxon>Archelosauria</taxon>
        <taxon>Testudinata</taxon>
        <taxon>Testudines</taxon>
        <taxon>Cryptodira</taxon>
        <taxon>Durocryptodira</taxon>
        <taxon>Testudinoidea</taxon>
        <taxon>Platysternidae</taxon>
        <taxon>Platysternon</taxon>
    </lineage>
</organism>
<keyword evidence="2" id="KW-0808">Transferase</keyword>
<name>A0A4D9F0C4_9SAUR</name>
<protein>
    <submittedName>
        <fullName evidence="2">Inositol-trisphosphate 3-kinase A</fullName>
    </submittedName>
</protein>
<evidence type="ECO:0000313" key="2">
    <source>
        <dbReference type="EMBL" id="TFK15045.1"/>
    </source>
</evidence>
<reference evidence="2 3" key="1">
    <citation type="submission" date="2019-04" db="EMBL/GenBank/DDBJ databases">
        <title>Draft genome of the big-headed turtle Platysternon megacephalum.</title>
        <authorList>
            <person name="Gong S."/>
        </authorList>
    </citation>
    <scope>NUCLEOTIDE SEQUENCE [LARGE SCALE GENOMIC DNA]</scope>
    <source>
        <strain evidence="2">DO16091913</strain>
        <tissue evidence="2">Muscle</tissue>
    </source>
</reference>
<reference evidence="2 3" key="2">
    <citation type="submission" date="2019-04" db="EMBL/GenBank/DDBJ databases">
        <title>The genome sequence of big-headed turtle.</title>
        <authorList>
            <person name="Gong S."/>
        </authorList>
    </citation>
    <scope>NUCLEOTIDE SEQUENCE [LARGE SCALE GENOMIC DNA]</scope>
    <source>
        <strain evidence="2">DO16091913</strain>
        <tissue evidence="2">Muscle</tissue>
    </source>
</reference>